<reference evidence="9" key="2">
    <citation type="journal article" date="2017" name="Nat. Plants">
        <title>The Aegilops tauschii genome reveals multiple impacts of transposons.</title>
        <authorList>
            <person name="Zhao G."/>
            <person name="Zou C."/>
            <person name="Li K."/>
            <person name="Wang K."/>
            <person name="Li T."/>
            <person name="Gao L."/>
            <person name="Zhang X."/>
            <person name="Wang H."/>
            <person name="Yang Z."/>
            <person name="Liu X."/>
            <person name="Jiang W."/>
            <person name="Mao L."/>
            <person name="Kong X."/>
            <person name="Jiao Y."/>
            <person name="Jia J."/>
        </authorList>
    </citation>
    <scope>NUCLEOTIDE SEQUENCE [LARGE SCALE GENOMIC DNA]</scope>
    <source>
        <strain evidence="9">cv. AL8/78</strain>
    </source>
</reference>
<reference evidence="8" key="3">
    <citation type="journal article" date="2017" name="Nature">
        <title>Genome sequence of the progenitor of the wheat D genome Aegilops tauschii.</title>
        <authorList>
            <person name="Luo M.C."/>
            <person name="Gu Y.Q."/>
            <person name="Puiu D."/>
            <person name="Wang H."/>
            <person name="Twardziok S.O."/>
            <person name="Deal K.R."/>
            <person name="Huo N."/>
            <person name="Zhu T."/>
            <person name="Wang L."/>
            <person name="Wang Y."/>
            <person name="McGuire P.E."/>
            <person name="Liu S."/>
            <person name="Long H."/>
            <person name="Ramasamy R.K."/>
            <person name="Rodriguez J.C."/>
            <person name="Van S.L."/>
            <person name="Yuan L."/>
            <person name="Wang Z."/>
            <person name="Xia Z."/>
            <person name="Xiao L."/>
            <person name="Anderson O.D."/>
            <person name="Ouyang S."/>
            <person name="Liang Y."/>
            <person name="Zimin A.V."/>
            <person name="Pertea G."/>
            <person name="Qi P."/>
            <person name="Bennetzen J.L."/>
            <person name="Dai X."/>
            <person name="Dawson M.W."/>
            <person name="Muller H.G."/>
            <person name="Kugler K."/>
            <person name="Rivarola-Duarte L."/>
            <person name="Spannagl M."/>
            <person name="Mayer K.F.X."/>
            <person name="Lu F.H."/>
            <person name="Bevan M.W."/>
            <person name="Leroy P."/>
            <person name="Li P."/>
            <person name="You F.M."/>
            <person name="Sun Q."/>
            <person name="Liu Z."/>
            <person name="Lyons E."/>
            <person name="Wicker T."/>
            <person name="Salzberg S.L."/>
            <person name="Devos K.M."/>
            <person name="Dvorak J."/>
        </authorList>
    </citation>
    <scope>NUCLEOTIDE SEQUENCE [LARGE SCALE GENOMIC DNA]</scope>
    <source>
        <strain evidence="8">cv. AL8/78</strain>
    </source>
</reference>
<organism evidence="8 9">
    <name type="scientific">Aegilops tauschii subsp. strangulata</name>
    <name type="common">Goatgrass</name>
    <dbReference type="NCBI Taxonomy" id="200361"/>
    <lineage>
        <taxon>Eukaryota</taxon>
        <taxon>Viridiplantae</taxon>
        <taxon>Streptophyta</taxon>
        <taxon>Embryophyta</taxon>
        <taxon>Tracheophyta</taxon>
        <taxon>Spermatophyta</taxon>
        <taxon>Magnoliopsida</taxon>
        <taxon>Liliopsida</taxon>
        <taxon>Poales</taxon>
        <taxon>Poaceae</taxon>
        <taxon>BOP clade</taxon>
        <taxon>Pooideae</taxon>
        <taxon>Triticodae</taxon>
        <taxon>Triticeae</taxon>
        <taxon>Triticinae</taxon>
        <taxon>Aegilops</taxon>
    </lineage>
</organism>
<evidence type="ECO:0000256" key="7">
    <source>
        <dbReference type="SAM" id="Phobius"/>
    </source>
</evidence>
<reference evidence="8" key="4">
    <citation type="submission" date="2019-03" db="UniProtKB">
        <authorList>
            <consortium name="EnsemblPlants"/>
        </authorList>
    </citation>
    <scope>IDENTIFICATION</scope>
</reference>
<sequence length="338" mass="35709">DSRADPITPHQSHQLVAASPSRPSSDPPPAEARMPGLLAYSGAGLGLLALAALEALQPRLPRLPLLPRRLSAPPHHRGLLAALLSALCLLSALLSAHHLALPTLAASALFLLHSLAPFAFAPLAAPPPPPLLDLLLAAAFGQELLLFAHRRPSTAAGIENRYFDLFLVPVAVCLGATLLAAHRPGAAPPRLARAAGLALQGTWMLQMGFSFFTDAIAAGCALHAQSRADYTIKCRTHEDYHRARSVATLQFNGHLALLVLAGAATYATVIARGNGSPPSGYRMLDKEVQMEGMPLTSQFTLDSDEEKEDEGITTAEPQVANGVNSHQQISVQTPDDPK</sequence>
<feature type="compositionally biased region" description="Polar residues" evidence="6">
    <location>
        <begin position="321"/>
        <end position="338"/>
    </location>
</feature>
<evidence type="ECO:0000256" key="2">
    <source>
        <dbReference type="ARBA" id="ARBA00006948"/>
    </source>
</evidence>
<dbReference type="STRING" id="200361.A0A453R7M3"/>
<dbReference type="GO" id="GO:0016020">
    <property type="term" value="C:membrane"/>
    <property type="evidence" value="ECO:0007669"/>
    <property type="project" value="UniProtKB-SubCell"/>
</dbReference>
<evidence type="ECO:0000256" key="5">
    <source>
        <dbReference type="ARBA" id="ARBA00023136"/>
    </source>
</evidence>
<dbReference type="Gramene" id="AET7Gv20497500.3">
    <property type="protein sequence ID" value="AET7Gv20497500.3"/>
    <property type="gene ID" value="AET7Gv20497500"/>
</dbReference>
<dbReference type="Proteomes" id="UP000015105">
    <property type="component" value="Chromosome 7D"/>
</dbReference>
<proteinExistence type="inferred from homology"/>
<accession>A0A453R7M3</accession>
<evidence type="ECO:0000256" key="4">
    <source>
        <dbReference type="ARBA" id="ARBA00022989"/>
    </source>
</evidence>
<dbReference type="InterPro" id="IPR006904">
    <property type="entry name" value="DUF716"/>
</dbReference>
<feature type="region of interest" description="Disordered" evidence="6">
    <location>
        <begin position="296"/>
        <end position="338"/>
    </location>
</feature>
<evidence type="ECO:0000313" key="8">
    <source>
        <dbReference type="EnsemblPlants" id="AET7Gv20497500.3"/>
    </source>
</evidence>
<dbReference type="EnsemblPlants" id="AET7Gv20497500.4">
    <property type="protein sequence ID" value="AET7Gv20497500.4"/>
    <property type="gene ID" value="AET7Gv20497500"/>
</dbReference>
<feature type="transmembrane region" description="Helical" evidence="7">
    <location>
        <begin position="77"/>
        <end position="98"/>
    </location>
</feature>
<protein>
    <submittedName>
        <fullName evidence="8">Uncharacterized protein</fullName>
    </submittedName>
</protein>
<reference evidence="8" key="5">
    <citation type="journal article" date="2021" name="G3 (Bethesda)">
        <title>Aegilops tauschii genome assembly Aet v5.0 features greater sequence contiguity and improved annotation.</title>
        <authorList>
            <person name="Wang L."/>
            <person name="Zhu T."/>
            <person name="Rodriguez J.C."/>
            <person name="Deal K.R."/>
            <person name="Dubcovsky J."/>
            <person name="McGuire P.E."/>
            <person name="Lux T."/>
            <person name="Spannagl M."/>
            <person name="Mayer K.F.X."/>
            <person name="Baldrich P."/>
            <person name="Meyers B.C."/>
            <person name="Huo N."/>
            <person name="Gu Y.Q."/>
            <person name="Zhou H."/>
            <person name="Devos K.M."/>
            <person name="Bennetzen J.L."/>
            <person name="Unver T."/>
            <person name="Budak H."/>
            <person name="Gulick P.J."/>
            <person name="Galiba G."/>
            <person name="Kalapos B."/>
            <person name="Nelson D.R."/>
            <person name="Li P."/>
            <person name="You F.M."/>
            <person name="Luo M.C."/>
            <person name="Dvorak J."/>
        </authorList>
    </citation>
    <scope>NUCLEOTIDE SEQUENCE [LARGE SCALE GENOMIC DNA]</scope>
    <source>
        <strain evidence="8">cv. AL8/78</strain>
    </source>
</reference>
<evidence type="ECO:0000256" key="6">
    <source>
        <dbReference type="SAM" id="MobiDB-lite"/>
    </source>
</evidence>
<evidence type="ECO:0000256" key="3">
    <source>
        <dbReference type="ARBA" id="ARBA00022692"/>
    </source>
</evidence>
<dbReference type="PANTHER" id="PTHR46285:SF7">
    <property type="entry name" value="OS06G0238900 PROTEIN"/>
    <property type="match status" value="1"/>
</dbReference>
<comment type="subcellular location">
    <subcellularLocation>
        <location evidence="1">Membrane</location>
        <topology evidence="1">Multi-pass membrane protein</topology>
    </subcellularLocation>
</comment>
<comment type="similarity">
    <text evidence="2">Belongs to the TMEM45 family.</text>
</comment>
<dbReference type="Gramene" id="AET7Gv20497500.4">
    <property type="protein sequence ID" value="AET7Gv20497500.4"/>
    <property type="gene ID" value="AET7Gv20497500"/>
</dbReference>
<dbReference type="Pfam" id="PF04819">
    <property type="entry name" value="DUF716"/>
    <property type="match status" value="1"/>
</dbReference>
<feature type="region of interest" description="Disordered" evidence="6">
    <location>
        <begin position="1"/>
        <end position="33"/>
    </location>
</feature>
<dbReference type="AlphaFoldDB" id="A0A453R7M3"/>
<keyword evidence="5 7" id="KW-0472">Membrane</keyword>
<feature type="transmembrane region" description="Helical" evidence="7">
    <location>
        <begin position="162"/>
        <end position="181"/>
    </location>
</feature>
<dbReference type="PANTHER" id="PTHR46285">
    <property type="entry name" value="PROTEINASE INHIBITOR I4, SERPIN (DUF716)-RELATED"/>
    <property type="match status" value="1"/>
</dbReference>
<name>A0A453R7M3_AEGTS</name>
<keyword evidence="9" id="KW-1185">Reference proteome</keyword>
<feature type="compositionally biased region" description="Acidic residues" evidence="6">
    <location>
        <begin position="302"/>
        <end position="311"/>
    </location>
</feature>
<dbReference type="EnsemblPlants" id="AET7Gv20497500.3">
    <property type="protein sequence ID" value="AET7Gv20497500.3"/>
    <property type="gene ID" value="AET7Gv20497500"/>
</dbReference>
<feature type="transmembrane region" description="Helical" evidence="7">
    <location>
        <begin position="37"/>
        <end position="56"/>
    </location>
</feature>
<keyword evidence="4 7" id="KW-1133">Transmembrane helix</keyword>
<evidence type="ECO:0000313" key="9">
    <source>
        <dbReference type="Proteomes" id="UP000015105"/>
    </source>
</evidence>
<reference evidence="9" key="1">
    <citation type="journal article" date="2014" name="Science">
        <title>Ancient hybridizations among the ancestral genomes of bread wheat.</title>
        <authorList>
            <consortium name="International Wheat Genome Sequencing Consortium,"/>
            <person name="Marcussen T."/>
            <person name="Sandve S.R."/>
            <person name="Heier L."/>
            <person name="Spannagl M."/>
            <person name="Pfeifer M."/>
            <person name="Jakobsen K.S."/>
            <person name="Wulff B.B."/>
            <person name="Steuernagel B."/>
            <person name="Mayer K.F."/>
            <person name="Olsen O.A."/>
        </authorList>
    </citation>
    <scope>NUCLEOTIDE SEQUENCE [LARGE SCALE GENOMIC DNA]</scope>
    <source>
        <strain evidence="9">cv. AL8/78</strain>
    </source>
</reference>
<evidence type="ECO:0000256" key="1">
    <source>
        <dbReference type="ARBA" id="ARBA00004141"/>
    </source>
</evidence>
<keyword evidence="3 7" id="KW-0812">Transmembrane</keyword>